<protein>
    <submittedName>
        <fullName evidence="2">Uncharacterized protein</fullName>
    </submittedName>
</protein>
<dbReference type="Proteomes" id="UP000823775">
    <property type="component" value="Unassembled WGS sequence"/>
</dbReference>
<organism evidence="2 3">
    <name type="scientific">Datura stramonium</name>
    <name type="common">Jimsonweed</name>
    <name type="synonym">Common thornapple</name>
    <dbReference type="NCBI Taxonomy" id="4076"/>
    <lineage>
        <taxon>Eukaryota</taxon>
        <taxon>Viridiplantae</taxon>
        <taxon>Streptophyta</taxon>
        <taxon>Embryophyta</taxon>
        <taxon>Tracheophyta</taxon>
        <taxon>Spermatophyta</taxon>
        <taxon>Magnoliopsida</taxon>
        <taxon>eudicotyledons</taxon>
        <taxon>Gunneridae</taxon>
        <taxon>Pentapetalae</taxon>
        <taxon>asterids</taxon>
        <taxon>lamiids</taxon>
        <taxon>Solanales</taxon>
        <taxon>Solanaceae</taxon>
        <taxon>Solanoideae</taxon>
        <taxon>Datureae</taxon>
        <taxon>Datura</taxon>
    </lineage>
</organism>
<comment type="caution">
    <text evidence="2">The sequence shown here is derived from an EMBL/GenBank/DDBJ whole genome shotgun (WGS) entry which is preliminary data.</text>
</comment>
<evidence type="ECO:0000256" key="1">
    <source>
        <dbReference type="SAM" id="MobiDB-lite"/>
    </source>
</evidence>
<evidence type="ECO:0000313" key="3">
    <source>
        <dbReference type="Proteomes" id="UP000823775"/>
    </source>
</evidence>
<gene>
    <name evidence="2" type="ORF">HAX54_042519</name>
</gene>
<dbReference type="EMBL" id="JACEIK010000627">
    <property type="protein sequence ID" value="MCD7459984.1"/>
    <property type="molecule type" value="Genomic_DNA"/>
</dbReference>
<feature type="region of interest" description="Disordered" evidence="1">
    <location>
        <begin position="91"/>
        <end position="116"/>
    </location>
</feature>
<sequence length="116" mass="13310">MIIDAQTGGSPAFIGYRLYAQIQRREALALQRNQMSEALALLRYQMRNAAFVLRDSMREAPVSLHESVRDAAQPLQRYNRRKAPFHQRDALAVRQGYSHGQNCYPSSTRKRSSKSK</sequence>
<accession>A0ABS8SNF2</accession>
<evidence type="ECO:0000313" key="2">
    <source>
        <dbReference type="EMBL" id="MCD7459984.1"/>
    </source>
</evidence>
<name>A0ABS8SNF2_DATST</name>
<keyword evidence="3" id="KW-1185">Reference proteome</keyword>
<reference evidence="2 3" key="1">
    <citation type="journal article" date="2021" name="BMC Genomics">
        <title>Datura genome reveals duplications of psychoactive alkaloid biosynthetic genes and high mutation rate following tissue culture.</title>
        <authorList>
            <person name="Rajewski A."/>
            <person name="Carter-House D."/>
            <person name="Stajich J."/>
            <person name="Litt A."/>
        </authorList>
    </citation>
    <scope>NUCLEOTIDE SEQUENCE [LARGE SCALE GENOMIC DNA]</scope>
    <source>
        <strain evidence="2">AR-01</strain>
    </source>
</reference>
<proteinExistence type="predicted"/>